<proteinExistence type="predicted"/>
<dbReference type="Proteomes" id="UP000006729">
    <property type="component" value="Chromosome 6"/>
</dbReference>
<sequence length="87" mass="9901">MFTCQVAPSTYILAIGRFSTCNRPSTRVVTTILAFYFQNLWLGTAHRKLSLIISLSFIFIKASCFASYLHMLYDDQNLYACTFKPSA</sequence>
<accession>A0ACC0SS63</accession>
<reference evidence="1 2" key="1">
    <citation type="journal article" date="2006" name="Science">
        <title>The genome of black cottonwood, Populus trichocarpa (Torr. &amp; Gray).</title>
        <authorList>
            <person name="Tuskan G.A."/>
            <person name="Difazio S."/>
            <person name="Jansson S."/>
            <person name="Bohlmann J."/>
            <person name="Grigoriev I."/>
            <person name="Hellsten U."/>
            <person name="Putnam N."/>
            <person name="Ralph S."/>
            <person name="Rombauts S."/>
            <person name="Salamov A."/>
            <person name="Schein J."/>
            <person name="Sterck L."/>
            <person name="Aerts A."/>
            <person name="Bhalerao R.R."/>
            <person name="Bhalerao R.P."/>
            <person name="Blaudez D."/>
            <person name="Boerjan W."/>
            <person name="Brun A."/>
            <person name="Brunner A."/>
            <person name="Busov V."/>
            <person name="Campbell M."/>
            <person name="Carlson J."/>
            <person name="Chalot M."/>
            <person name="Chapman J."/>
            <person name="Chen G.L."/>
            <person name="Cooper D."/>
            <person name="Coutinho P.M."/>
            <person name="Couturier J."/>
            <person name="Covert S."/>
            <person name="Cronk Q."/>
            <person name="Cunningham R."/>
            <person name="Davis J."/>
            <person name="Degroeve S."/>
            <person name="Dejardin A."/>
            <person name="Depamphilis C."/>
            <person name="Detter J."/>
            <person name="Dirks B."/>
            <person name="Dubchak I."/>
            <person name="Duplessis S."/>
            <person name="Ehlting J."/>
            <person name="Ellis B."/>
            <person name="Gendler K."/>
            <person name="Goodstein D."/>
            <person name="Gribskov M."/>
            <person name="Grimwood J."/>
            <person name="Groover A."/>
            <person name="Gunter L."/>
            <person name="Hamberger B."/>
            <person name="Heinze B."/>
            <person name="Helariutta Y."/>
            <person name="Henrissat B."/>
            <person name="Holligan D."/>
            <person name="Holt R."/>
            <person name="Huang W."/>
            <person name="Islam-Faridi N."/>
            <person name="Jones S."/>
            <person name="Jones-Rhoades M."/>
            <person name="Jorgensen R."/>
            <person name="Joshi C."/>
            <person name="Kangasjarvi J."/>
            <person name="Karlsson J."/>
            <person name="Kelleher C."/>
            <person name="Kirkpatrick R."/>
            <person name="Kirst M."/>
            <person name="Kohler A."/>
            <person name="Kalluri U."/>
            <person name="Larimer F."/>
            <person name="Leebens-Mack J."/>
            <person name="Leple J.C."/>
            <person name="Locascio P."/>
            <person name="Lou Y."/>
            <person name="Lucas S."/>
            <person name="Martin F."/>
            <person name="Montanini B."/>
            <person name="Napoli C."/>
            <person name="Nelson D.R."/>
            <person name="Nelson C."/>
            <person name="Nieminen K."/>
            <person name="Nilsson O."/>
            <person name="Pereda V."/>
            <person name="Peter G."/>
            <person name="Philippe R."/>
            <person name="Pilate G."/>
            <person name="Poliakov A."/>
            <person name="Razumovskaya J."/>
            <person name="Richardson P."/>
            <person name="Rinaldi C."/>
            <person name="Ritland K."/>
            <person name="Rouze P."/>
            <person name="Ryaboy D."/>
            <person name="Schmutz J."/>
            <person name="Schrader J."/>
            <person name="Segerman B."/>
            <person name="Shin H."/>
            <person name="Siddiqui A."/>
            <person name="Sterky F."/>
            <person name="Terry A."/>
            <person name="Tsai C.J."/>
            <person name="Uberbacher E."/>
            <person name="Unneberg P."/>
            <person name="Vahala J."/>
            <person name="Wall K."/>
            <person name="Wessler S."/>
            <person name="Yang G."/>
            <person name="Yin T."/>
            <person name="Douglas C."/>
            <person name="Marra M."/>
            <person name="Sandberg G."/>
            <person name="Van de Peer Y."/>
            <person name="Rokhsar D."/>
        </authorList>
    </citation>
    <scope>NUCLEOTIDE SEQUENCE [LARGE SCALE GENOMIC DNA]</scope>
    <source>
        <strain evidence="2">cv. Nisqually</strain>
    </source>
</reference>
<keyword evidence="2" id="KW-1185">Reference proteome</keyword>
<organism evidence="1 2">
    <name type="scientific">Populus trichocarpa</name>
    <name type="common">Western balsam poplar</name>
    <name type="synonym">Populus balsamifera subsp. trichocarpa</name>
    <dbReference type="NCBI Taxonomy" id="3694"/>
    <lineage>
        <taxon>Eukaryota</taxon>
        <taxon>Viridiplantae</taxon>
        <taxon>Streptophyta</taxon>
        <taxon>Embryophyta</taxon>
        <taxon>Tracheophyta</taxon>
        <taxon>Spermatophyta</taxon>
        <taxon>Magnoliopsida</taxon>
        <taxon>eudicotyledons</taxon>
        <taxon>Gunneridae</taxon>
        <taxon>Pentapetalae</taxon>
        <taxon>rosids</taxon>
        <taxon>fabids</taxon>
        <taxon>Malpighiales</taxon>
        <taxon>Salicaceae</taxon>
        <taxon>Saliceae</taxon>
        <taxon>Populus</taxon>
    </lineage>
</organism>
<comment type="caution">
    <text evidence="1">The sequence shown here is derived from an EMBL/GenBank/DDBJ whole genome shotgun (WGS) entry which is preliminary data.</text>
</comment>
<gene>
    <name evidence="1" type="ORF">POPTR_006G043019v4</name>
</gene>
<evidence type="ECO:0000313" key="2">
    <source>
        <dbReference type="Proteomes" id="UP000006729"/>
    </source>
</evidence>
<protein>
    <submittedName>
        <fullName evidence="1">Uncharacterized protein</fullName>
    </submittedName>
</protein>
<dbReference type="EMBL" id="CM009295">
    <property type="protein sequence ID" value="KAI9392083.1"/>
    <property type="molecule type" value="Genomic_DNA"/>
</dbReference>
<evidence type="ECO:0000313" key="1">
    <source>
        <dbReference type="EMBL" id="KAI9392083.1"/>
    </source>
</evidence>
<name>A0ACC0SS63_POPTR</name>